<dbReference type="GO" id="GO:0016791">
    <property type="term" value="F:phosphatase activity"/>
    <property type="evidence" value="ECO:0007669"/>
    <property type="project" value="UniProtKB-ARBA"/>
</dbReference>
<dbReference type="InterPro" id="IPR006379">
    <property type="entry name" value="HAD-SF_hydro_IIB"/>
</dbReference>
<dbReference type="AlphaFoldDB" id="A0A081QZU1"/>
<accession>A0A081QZU1</accession>
<dbReference type="GO" id="GO:0005829">
    <property type="term" value="C:cytosol"/>
    <property type="evidence" value="ECO:0007669"/>
    <property type="project" value="TreeGrafter"/>
</dbReference>
<evidence type="ECO:0000313" key="2">
    <source>
        <dbReference type="Proteomes" id="UP000028022"/>
    </source>
</evidence>
<dbReference type="EMBL" id="JPFZ01000008">
    <property type="protein sequence ID" value="KEQ48464.1"/>
    <property type="molecule type" value="Genomic_DNA"/>
</dbReference>
<comment type="caution">
    <text evidence="1">The sequence shown here is derived from an EMBL/GenBank/DDBJ whole genome shotgun (WGS) entry which is preliminary data.</text>
</comment>
<organism evidence="1 2">
    <name type="scientific">Streptococcus mitis</name>
    <dbReference type="NCBI Taxonomy" id="28037"/>
    <lineage>
        <taxon>Bacteria</taxon>
        <taxon>Bacillati</taxon>
        <taxon>Bacillota</taxon>
        <taxon>Bacilli</taxon>
        <taxon>Lactobacillales</taxon>
        <taxon>Streptococcaceae</taxon>
        <taxon>Streptococcus</taxon>
        <taxon>Streptococcus mitis group</taxon>
    </lineage>
</organism>
<reference evidence="1 2" key="1">
    <citation type="submission" date="2014-05" db="EMBL/GenBank/DDBJ databases">
        <authorList>
            <person name="Daugherty S.C."/>
            <person name="Tallon L.J."/>
            <person name="Sadzewicz L."/>
            <person name="Kilian M."/>
            <person name="Tettelin H."/>
        </authorList>
    </citation>
    <scope>NUCLEOTIDE SEQUENCE [LARGE SCALE GENOMIC DNA]</scope>
    <source>
        <strain evidence="1 2">SK608</strain>
    </source>
</reference>
<sequence length="270" mass="30772">MTKKIIAVDLDGTLLNSDSQISDFTKETIKKVAEKGHQVIITTGRPYRMSKDFYRELGLNTPMINFNGSLTHLPDQVWDFEKCLTVDKKYLLDMVRRSEDIQADFIAGEYRKKFYITNPNEEIANPKLFGVEAFHPEDQFQPELVTKDPNCILLQTRASDKYALAKEMNAFYQHQLSINTWGGPLNILECTPKGVNKAFALDYLLKVMNRDKKDLIAFGDEHNDTEMLAFAGKGYAMKNANPELLPYADEQISLTNDQDGVAKTLQDLFL</sequence>
<dbReference type="SFLD" id="SFLDS00003">
    <property type="entry name" value="Haloacid_Dehalogenase"/>
    <property type="match status" value="1"/>
</dbReference>
<dbReference type="InterPro" id="IPR023214">
    <property type="entry name" value="HAD_sf"/>
</dbReference>
<dbReference type="InterPro" id="IPR000150">
    <property type="entry name" value="Cof"/>
</dbReference>
<dbReference type="PANTHER" id="PTHR10000:SF23">
    <property type="entry name" value="5-AMINO-6-(5-PHOSPHO-D-RIBITYLAMINO)URACIL PHOSPHATASE YITU"/>
    <property type="match status" value="1"/>
</dbReference>
<dbReference type="PROSITE" id="PS01228">
    <property type="entry name" value="COF_1"/>
    <property type="match status" value="1"/>
</dbReference>
<dbReference type="PANTHER" id="PTHR10000">
    <property type="entry name" value="PHOSPHOSERINE PHOSPHATASE"/>
    <property type="match status" value="1"/>
</dbReference>
<gene>
    <name evidence="1" type="ORF">SK608_0352</name>
</gene>
<dbReference type="NCBIfam" id="TIGR00099">
    <property type="entry name" value="Cof-subfamily"/>
    <property type="match status" value="1"/>
</dbReference>
<name>A0A081QZU1_STRMT</name>
<dbReference type="Pfam" id="PF08282">
    <property type="entry name" value="Hydrolase_3"/>
    <property type="match status" value="1"/>
</dbReference>
<dbReference type="NCBIfam" id="TIGR01484">
    <property type="entry name" value="HAD-SF-IIB"/>
    <property type="match status" value="1"/>
</dbReference>
<dbReference type="GO" id="GO:0000287">
    <property type="term" value="F:magnesium ion binding"/>
    <property type="evidence" value="ECO:0007669"/>
    <property type="project" value="TreeGrafter"/>
</dbReference>
<dbReference type="Proteomes" id="UP000028022">
    <property type="component" value="Unassembled WGS sequence"/>
</dbReference>
<dbReference type="Gene3D" id="3.40.50.1000">
    <property type="entry name" value="HAD superfamily/HAD-like"/>
    <property type="match status" value="1"/>
</dbReference>
<dbReference type="CDD" id="cd07516">
    <property type="entry name" value="HAD_Pase"/>
    <property type="match status" value="1"/>
</dbReference>
<dbReference type="SFLD" id="SFLDG01140">
    <property type="entry name" value="C2.B:_Phosphomannomutase_and_P"/>
    <property type="match status" value="1"/>
</dbReference>
<dbReference type="SUPFAM" id="SSF56784">
    <property type="entry name" value="HAD-like"/>
    <property type="match status" value="1"/>
</dbReference>
<protein>
    <submittedName>
        <fullName evidence="1">HAD hydrolase, IIB family protein</fullName>
    </submittedName>
</protein>
<keyword evidence="1" id="KW-0378">Hydrolase</keyword>
<evidence type="ECO:0000313" key="1">
    <source>
        <dbReference type="EMBL" id="KEQ48464.1"/>
    </source>
</evidence>
<proteinExistence type="predicted"/>
<dbReference type="InterPro" id="IPR036412">
    <property type="entry name" value="HAD-like_sf"/>
</dbReference>
<dbReference type="Gene3D" id="3.30.1240.10">
    <property type="match status" value="1"/>
</dbReference>